<feature type="region of interest" description="Disordered" evidence="1">
    <location>
        <begin position="1"/>
        <end position="31"/>
    </location>
</feature>
<evidence type="ECO:0000313" key="2">
    <source>
        <dbReference type="EMBL" id="GAT61141.1"/>
    </source>
</evidence>
<evidence type="ECO:0000313" key="3">
    <source>
        <dbReference type="Proteomes" id="UP000815677"/>
    </source>
</evidence>
<sequence>MRHATPSRLSVPVQSRHCRYSSTTSSRRRHAQCQRRGLTSATALVHLKPHSTCVPTPTMLIAVASLFDNEPLVVVDTAPETTAMDSTTHAFGENTPATEKLLIPVVDSSHAPSGSASAPQIIPVIVAIHRLEASLNEERPASAAIPHHAFARPTSTSPYQPRPKHTQLRSAYTFYGKPQRRVSPTSLVPIQPRMHRIPSSTSRRGKRSA</sequence>
<keyword evidence="3" id="KW-1185">Reference proteome</keyword>
<dbReference type="EMBL" id="DF849984">
    <property type="protein sequence ID" value="GAT61141.1"/>
    <property type="molecule type" value="Genomic_DNA"/>
</dbReference>
<dbReference type="Proteomes" id="UP000815677">
    <property type="component" value="Unassembled WGS sequence"/>
</dbReference>
<gene>
    <name evidence="2" type="ORF">MCHLO_17191</name>
</gene>
<organism evidence="2 3">
    <name type="scientific">Mycena chlorophos</name>
    <name type="common">Agaric fungus</name>
    <name type="synonym">Agaricus chlorophos</name>
    <dbReference type="NCBI Taxonomy" id="658473"/>
    <lineage>
        <taxon>Eukaryota</taxon>
        <taxon>Fungi</taxon>
        <taxon>Dikarya</taxon>
        <taxon>Basidiomycota</taxon>
        <taxon>Agaricomycotina</taxon>
        <taxon>Agaricomycetes</taxon>
        <taxon>Agaricomycetidae</taxon>
        <taxon>Agaricales</taxon>
        <taxon>Marasmiineae</taxon>
        <taxon>Mycenaceae</taxon>
        <taxon>Mycena</taxon>
    </lineage>
</organism>
<evidence type="ECO:0000256" key="1">
    <source>
        <dbReference type="SAM" id="MobiDB-lite"/>
    </source>
</evidence>
<accession>A0ABQ0MCT0</accession>
<reference evidence="2" key="1">
    <citation type="submission" date="2014-09" db="EMBL/GenBank/DDBJ databases">
        <title>Genome sequence of the luminous mushroom Mycena chlorophos for searching fungal bioluminescence genes.</title>
        <authorList>
            <person name="Tanaka Y."/>
            <person name="Kasuga D."/>
            <person name="Oba Y."/>
            <person name="Hase S."/>
            <person name="Sato K."/>
            <person name="Oba Y."/>
            <person name="Sakakibara Y."/>
        </authorList>
    </citation>
    <scope>NUCLEOTIDE SEQUENCE</scope>
</reference>
<proteinExistence type="predicted"/>
<protein>
    <submittedName>
        <fullName evidence="2">Uncharacterized protein</fullName>
    </submittedName>
</protein>
<name>A0ABQ0MCT0_MYCCL</name>